<name>A0A7J7FVQ1_CAMSI</name>
<feature type="compositionally biased region" description="Basic and acidic residues" evidence="1">
    <location>
        <begin position="362"/>
        <end position="384"/>
    </location>
</feature>
<evidence type="ECO:0000313" key="4">
    <source>
        <dbReference type="Proteomes" id="UP000593564"/>
    </source>
</evidence>
<dbReference type="PANTHER" id="PTHR34835">
    <property type="entry name" value="OS07G0283600 PROTEIN-RELATED"/>
    <property type="match status" value="1"/>
</dbReference>
<dbReference type="Pfam" id="PF10536">
    <property type="entry name" value="PMD"/>
    <property type="match status" value="1"/>
</dbReference>
<feature type="compositionally biased region" description="Polar residues" evidence="1">
    <location>
        <begin position="385"/>
        <end position="394"/>
    </location>
</feature>
<accession>A0A7J7FVQ1</accession>
<evidence type="ECO:0000313" key="3">
    <source>
        <dbReference type="EMBL" id="KAF5932480.1"/>
    </source>
</evidence>
<sequence length="481" mass="53965">MEQRDAVTSSGLGGLFNLRCIKLDHDLCEWLVQKVDPKTCSLNVHGRRLLFTELDVHKLLGIPAEGKTIELKKSSQAFPKLFEELGVVQGAIKLNVLREYLTKTEGAGEEFTRIFSLYILGAFLCPTTKDVVKQSFIHLVQNVDGMKDYNWAKFTLQFFVRGLCKYNSKSHSQPNGCSFLIMLFYFDRIAPSGCDVARARSVPYLADWGDAEIKATLKLFQNSGGYQNEEVDVNFVVDEQMQPFVQSEEMKNINDIQISKIETTVCDMKSVLEEVVIIVKSGITNSSIPNVMEKFVPIVEHVTPILVPKPNVVVESTVVPTVEHETNILPPKPNVVVALENMEENRIPLTLSILKLDAHLHEQTKQAKNKNEGKIEQQPKKENPKTPTYSSSIGSYGGPCTQHSDARVDIQSPFTAIAGKKRKANQKVPTKTKLHLDESDSSLDTKEDKFDQVSHVHSICVIQCCYSCKYISGFFIIYCSL</sequence>
<dbReference type="EMBL" id="JACBKZ010000014">
    <property type="protein sequence ID" value="KAF5932480.1"/>
    <property type="molecule type" value="Genomic_DNA"/>
</dbReference>
<feature type="domain" description="Aminotransferase-like plant mobile" evidence="2">
    <location>
        <begin position="11"/>
        <end position="213"/>
    </location>
</feature>
<proteinExistence type="predicted"/>
<reference evidence="3 4" key="2">
    <citation type="submission" date="2020-07" db="EMBL/GenBank/DDBJ databases">
        <title>Genome assembly of wild tea tree DASZ reveals pedigree and selection history of tea varieties.</title>
        <authorList>
            <person name="Zhang W."/>
        </authorList>
    </citation>
    <scope>NUCLEOTIDE SEQUENCE [LARGE SCALE GENOMIC DNA]</scope>
    <source>
        <strain evidence="4">cv. G240</strain>
        <tissue evidence="3">Leaf</tissue>
    </source>
</reference>
<protein>
    <recommendedName>
        <fullName evidence="2">Aminotransferase-like plant mobile domain-containing protein</fullName>
    </recommendedName>
</protein>
<evidence type="ECO:0000259" key="2">
    <source>
        <dbReference type="Pfam" id="PF10536"/>
    </source>
</evidence>
<dbReference type="InterPro" id="IPR019557">
    <property type="entry name" value="AminoTfrase-like_pln_mobile"/>
</dbReference>
<feature type="region of interest" description="Disordered" evidence="1">
    <location>
        <begin position="362"/>
        <end position="401"/>
    </location>
</feature>
<reference evidence="4" key="1">
    <citation type="journal article" date="2020" name="Nat. Commun.">
        <title>Genome assembly of wild tea tree DASZ reveals pedigree and selection history of tea varieties.</title>
        <authorList>
            <person name="Zhang W."/>
            <person name="Zhang Y."/>
            <person name="Qiu H."/>
            <person name="Guo Y."/>
            <person name="Wan H."/>
            <person name="Zhang X."/>
            <person name="Scossa F."/>
            <person name="Alseekh S."/>
            <person name="Zhang Q."/>
            <person name="Wang P."/>
            <person name="Xu L."/>
            <person name="Schmidt M.H."/>
            <person name="Jia X."/>
            <person name="Li D."/>
            <person name="Zhu A."/>
            <person name="Guo F."/>
            <person name="Chen W."/>
            <person name="Ni D."/>
            <person name="Usadel B."/>
            <person name="Fernie A.R."/>
            <person name="Wen W."/>
        </authorList>
    </citation>
    <scope>NUCLEOTIDE SEQUENCE [LARGE SCALE GENOMIC DNA]</scope>
    <source>
        <strain evidence="4">cv. G240</strain>
    </source>
</reference>
<organism evidence="3 4">
    <name type="scientific">Camellia sinensis</name>
    <name type="common">Tea plant</name>
    <name type="synonym">Thea sinensis</name>
    <dbReference type="NCBI Taxonomy" id="4442"/>
    <lineage>
        <taxon>Eukaryota</taxon>
        <taxon>Viridiplantae</taxon>
        <taxon>Streptophyta</taxon>
        <taxon>Embryophyta</taxon>
        <taxon>Tracheophyta</taxon>
        <taxon>Spermatophyta</taxon>
        <taxon>Magnoliopsida</taxon>
        <taxon>eudicotyledons</taxon>
        <taxon>Gunneridae</taxon>
        <taxon>Pentapetalae</taxon>
        <taxon>asterids</taxon>
        <taxon>Ericales</taxon>
        <taxon>Theaceae</taxon>
        <taxon>Camellia</taxon>
    </lineage>
</organism>
<dbReference type="AlphaFoldDB" id="A0A7J7FVQ1"/>
<dbReference type="PANTHER" id="PTHR34835:SF34">
    <property type="entry name" value="OS08G0555500 PROTEIN"/>
    <property type="match status" value="1"/>
</dbReference>
<comment type="caution">
    <text evidence="3">The sequence shown here is derived from an EMBL/GenBank/DDBJ whole genome shotgun (WGS) entry which is preliminary data.</text>
</comment>
<gene>
    <name evidence="3" type="ORF">HYC85_028651</name>
</gene>
<dbReference type="Proteomes" id="UP000593564">
    <property type="component" value="Unassembled WGS sequence"/>
</dbReference>
<keyword evidence="4" id="KW-1185">Reference proteome</keyword>
<evidence type="ECO:0000256" key="1">
    <source>
        <dbReference type="SAM" id="MobiDB-lite"/>
    </source>
</evidence>